<feature type="region of interest" description="Disordered" evidence="1">
    <location>
        <begin position="342"/>
        <end position="362"/>
    </location>
</feature>
<reference evidence="2 3" key="2">
    <citation type="submission" date="2013-04" db="EMBL/GenBank/DDBJ databases">
        <title>Virus Molecular Detection of Rice Black-Streaked Dwarf Virus and Southern Rice Black-Streaked Dwarf Virus in Anhui province.</title>
        <authorList>
            <person name="Jiang T."/>
            <person name="Chen L."/>
            <person name="Li X.Y."/>
            <person name="Ding K.J."/>
        </authorList>
    </citation>
    <scope>NUCLEOTIDE SEQUENCE [LARGE SCALE GENOMIC DNA]</scope>
    <source>
        <strain evidence="2">AH-MX8</strain>
    </source>
</reference>
<protein>
    <submittedName>
        <fullName evidence="2">Non-structural protein</fullName>
    </submittedName>
</protein>
<dbReference type="EMBL" id="HF954991">
    <property type="protein sequence ID" value="CCW59428.1"/>
    <property type="molecule type" value="Genomic_RNA"/>
</dbReference>
<organismHost>
    <name type="scientific">Hordeum vulgare</name>
    <name type="common">Barley</name>
    <dbReference type="NCBI Taxonomy" id="4513"/>
</organismHost>
<dbReference type="Proteomes" id="UP000170263">
    <property type="component" value="Genome"/>
</dbReference>
<accession>A0A060Q788</accession>
<dbReference type="Pfam" id="PF06503">
    <property type="entry name" value="DUF1101"/>
    <property type="match status" value="1"/>
</dbReference>
<dbReference type="InterPro" id="IPR010521">
    <property type="entry name" value="Fijivirus_VP7-1-like"/>
</dbReference>
<name>A0A060Q788_RBSDV</name>
<organismHost>
    <name type="scientific">Zea mays</name>
    <name type="common">Maize</name>
    <dbReference type="NCBI Taxonomy" id="4577"/>
</organismHost>
<proteinExistence type="predicted"/>
<organismHost>
    <name type="scientific">Oryza sativa</name>
    <name type="common">Rice</name>
    <dbReference type="NCBI Taxonomy" id="4530"/>
</organismHost>
<reference evidence="2 3" key="1">
    <citation type="submission" date="2013-04" db="EMBL/GenBank/DDBJ databases">
        <title>Molecular characterization of segments 1 to 10 of Southern rice black-streaked dwarf virus in Anhui.</title>
        <authorList>
            <person name="Li X.Y."/>
            <person name="He Z.L."/>
            <person name="Jiang T."/>
        </authorList>
    </citation>
    <scope>NUCLEOTIDE SEQUENCE [LARGE SCALE GENOMIC DNA]</scope>
    <source>
        <strain evidence="2">AH-MX8</strain>
    </source>
</reference>
<evidence type="ECO:0000313" key="2">
    <source>
        <dbReference type="EMBL" id="CCW59428.1"/>
    </source>
</evidence>
<organism evidence="2 3">
    <name type="scientific">Rice black streaked dwarf virus</name>
    <name type="common">RBSDV</name>
    <dbReference type="NCBI Taxonomy" id="10990"/>
    <lineage>
        <taxon>Viruses</taxon>
        <taxon>Riboviria</taxon>
        <taxon>Orthornavirae</taxon>
        <taxon>Duplornaviricota</taxon>
        <taxon>Resentoviricetes</taxon>
        <taxon>Reovirales</taxon>
        <taxon>Spinareoviridae</taxon>
        <taxon>Fijivirus</taxon>
        <taxon>Fijivirus alporyzae</taxon>
    </lineage>
</organism>
<sequence>MDRPAREHLKFSKANTKNEIREMRVYKDDTADGLCFSEINVGCTSSTPKMSLSDYFSSVSCSFDGEMRIPDVPLKMYGDLHFHEQFTNDVDLDLLCWQLLSSNQDSRALCVNILRMVTSLSLGNAFISEGRYHYAIDTTEQTSAEDADALRFLARIAKIVIKNDVEKTDLVAAQQTLIYYYFGNSYQGIHLNWDSKSSQQSIHGYSTSEVCLDHYIRMKIDLFRGLRSKNLVYGGNYQLVYQALFYYYIVTNGRFSSGFNVRKDSIKSYFVPNDDPSVCNVTPRKPSLSLMFIRALLVIALIKDYSPVKEIPRYLRQLEVENPLNNTCLITDNGLRSEVPINANSSNTAAPTELPVFSPPSA</sequence>
<organismHost>
    <name type="scientific">Avena sativa</name>
    <name type="common">Oat</name>
    <dbReference type="NCBI Taxonomy" id="4498"/>
</organismHost>
<evidence type="ECO:0000256" key="1">
    <source>
        <dbReference type="SAM" id="MobiDB-lite"/>
    </source>
</evidence>
<organismHost>
    <name type="scientific">Triticum aestivum</name>
    <name type="common">Wheat</name>
    <dbReference type="NCBI Taxonomy" id="4565"/>
</organismHost>
<evidence type="ECO:0000313" key="3">
    <source>
        <dbReference type="Proteomes" id="UP000170263"/>
    </source>
</evidence>